<dbReference type="InterPro" id="IPR038921">
    <property type="entry name" value="YOR389W-like"/>
</dbReference>
<dbReference type="PANTHER" id="PTHR35204:SF1">
    <property type="entry name" value="ENTEROTOXIN"/>
    <property type="match status" value="1"/>
</dbReference>
<dbReference type="AlphaFoldDB" id="A0A2J6R2U1"/>
<organism evidence="2 3">
    <name type="scientific">Hyaloscypha variabilis (strain UAMH 11265 / GT02V1 / F)</name>
    <name type="common">Meliniomyces variabilis</name>
    <dbReference type="NCBI Taxonomy" id="1149755"/>
    <lineage>
        <taxon>Eukaryota</taxon>
        <taxon>Fungi</taxon>
        <taxon>Dikarya</taxon>
        <taxon>Ascomycota</taxon>
        <taxon>Pezizomycotina</taxon>
        <taxon>Leotiomycetes</taxon>
        <taxon>Helotiales</taxon>
        <taxon>Hyaloscyphaceae</taxon>
        <taxon>Hyaloscypha</taxon>
        <taxon>Hyaloscypha variabilis</taxon>
    </lineage>
</organism>
<name>A0A2J6R2U1_HYAVF</name>
<evidence type="ECO:0000313" key="2">
    <source>
        <dbReference type="EMBL" id="PMD32828.1"/>
    </source>
</evidence>
<dbReference type="PANTHER" id="PTHR35204">
    <property type="entry name" value="YALI0A21131P"/>
    <property type="match status" value="1"/>
</dbReference>
<feature type="signal peptide" evidence="1">
    <location>
        <begin position="1"/>
        <end position="18"/>
    </location>
</feature>
<accession>A0A2J6R2U1</accession>
<dbReference type="STRING" id="1149755.A0A2J6R2U1"/>
<sequence length="515" mass="58103">MLLLSRVLPLYKIFLVSATSLLPFTTSTQTVLSPPPDHDPYAPNVDSARANSNIIFNAIHSAARQWGSSVHHNGVSVFTVTVPEGTLLYHGDAYAKVPDIPEWLAFEVEHGEFFARKPMFAPRTSGNVQAVASQDVLIPEYSGPPKFEPGYLHIYQANRPLRLLYFDGMSAATASHLGPTDMQEYMFLNQTWNFDSDGGIMAYGAALCKKGAEWGVEGFVRMEAGFEIVKCDFSDGLDLISQKLRPNHTTPESQGEGWIFEWLRAMALRYNGIDGSRIIVDFSSMIHAGFYPTNLTNPKPEYSHFPRLVSADPAQVARIRSDLKDMWLKGNSQPSVDWQGVVDMIEKRFSDRLQYLATKPQHEAFLWEINTLLNTFIDYTSISLEESIEACASHYLRPVKVSTEQDKLIYAAVEAVTTKICTTLFQVREDLLAQHNADGPESVDTSKSVELIHGLTSWLDWTEWRMCRPSCSYDQVCYITVCPFGNTDLHYNPRCLNSSEVAELMHTDDEYWFED</sequence>
<protein>
    <submittedName>
        <fullName evidence="2">Uncharacterized protein</fullName>
    </submittedName>
</protein>
<evidence type="ECO:0000256" key="1">
    <source>
        <dbReference type="SAM" id="SignalP"/>
    </source>
</evidence>
<evidence type="ECO:0000313" key="3">
    <source>
        <dbReference type="Proteomes" id="UP000235786"/>
    </source>
</evidence>
<keyword evidence="3" id="KW-1185">Reference proteome</keyword>
<keyword evidence="1" id="KW-0732">Signal</keyword>
<dbReference type="EMBL" id="KZ613958">
    <property type="protein sequence ID" value="PMD32828.1"/>
    <property type="molecule type" value="Genomic_DNA"/>
</dbReference>
<dbReference type="Proteomes" id="UP000235786">
    <property type="component" value="Unassembled WGS sequence"/>
</dbReference>
<feature type="chain" id="PRO_5014397738" evidence="1">
    <location>
        <begin position="19"/>
        <end position="515"/>
    </location>
</feature>
<proteinExistence type="predicted"/>
<reference evidence="2 3" key="1">
    <citation type="submission" date="2016-04" db="EMBL/GenBank/DDBJ databases">
        <title>A degradative enzymes factory behind the ericoid mycorrhizal symbiosis.</title>
        <authorList>
            <consortium name="DOE Joint Genome Institute"/>
            <person name="Martino E."/>
            <person name="Morin E."/>
            <person name="Grelet G."/>
            <person name="Kuo A."/>
            <person name="Kohler A."/>
            <person name="Daghino S."/>
            <person name="Barry K."/>
            <person name="Choi C."/>
            <person name="Cichocki N."/>
            <person name="Clum A."/>
            <person name="Copeland A."/>
            <person name="Hainaut M."/>
            <person name="Haridas S."/>
            <person name="Labutti K."/>
            <person name="Lindquist E."/>
            <person name="Lipzen A."/>
            <person name="Khouja H.-R."/>
            <person name="Murat C."/>
            <person name="Ohm R."/>
            <person name="Olson A."/>
            <person name="Spatafora J."/>
            <person name="Veneault-Fourrey C."/>
            <person name="Henrissat B."/>
            <person name="Grigoriev I."/>
            <person name="Martin F."/>
            <person name="Perotto S."/>
        </authorList>
    </citation>
    <scope>NUCLEOTIDE SEQUENCE [LARGE SCALE GENOMIC DNA]</scope>
    <source>
        <strain evidence="2 3">F</strain>
    </source>
</reference>
<dbReference type="OrthoDB" id="10261782at2759"/>
<gene>
    <name evidence="2" type="ORF">L207DRAFT_518636</name>
</gene>